<dbReference type="Pfam" id="PF01981">
    <property type="entry name" value="PTH2"/>
    <property type="match status" value="1"/>
</dbReference>
<gene>
    <name evidence="5" type="primary">Dsim\GD20527</name>
    <name evidence="5" type="ORF">Dsim_GD20527</name>
</gene>
<dbReference type="EMBL" id="CM000364">
    <property type="protein sequence ID" value="EDX13134.1"/>
    <property type="molecule type" value="Genomic_DNA"/>
</dbReference>
<protein>
    <recommendedName>
        <fullName evidence="1">peptidyl-tRNA hydrolase</fullName>
        <ecNumber evidence="1">3.1.1.29</ecNumber>
    </recommendedName>
</protein>
<dbReference type="EC" id="3.1.1.29" evidence="1"/>
<dbReference type="SUPFAM" id="SSF102462">
    <property type="entry name" value="Peptidyl-tRNA hydrolase II"/>
    <property type="match status" value="1"/>
</dbReference>
<evidence type="ECO:0000256" key="1">
    <source>
        <dbReference type="ARBA" id="ARBA00013260"/>
    </source>
</evidence>
<comment type="similarity">
    <text evidence="3">Belongs to the PTH2 family.</text>
</comment>
<evidence type="ECO:0000256" key="4">
    <source>
        <dbReference type="ARBA" id="ARBA00048707"/>
    </source>
</evidence>
<dbReference type="Proteomes" id="UP000000304">
    <property type="component" value="Chromosome 3R"/>
</dbReference>
<dbReference type="PANTHER" id="PTHR12649:SF26">
    <property type="entry name" value="AMINOACYL-TRNA HYDROLASE"/>
    <property type="match status" value="1"/>
</dbReference>
<dbReference type="AlphaFoldDB" id="B4R1Y2"/>
<dbReference type="FunFam" id="3.40.1490.10:FF:000001">
    <property type="entry name" value="Peptidyl-tRNA hydrolase 2"/>
    <property type="match status" value="1"/>
</dbReference>
<dbReference type="HOGENOM" id="CLU_073661_2_2_1"/>
<dbReference type="GO" id="GO:0004045">
    <property type="term" value="F:peptidyl-tRNA hydrolase activity"/>
    <property type="evidence" value="ECO:0007669"/>
    <property type="project" value="UniProtKB-EC"/>
</dbReference>
<evidence type="ECO:0000313" key="5">
    <source>
        <dbReference type="EMBL" id="EDX13134.1"/>
    </source>
</evidence>
<organism evidence="5 6">
    <name type="scientific">Drosophila simulans</name>
    <name type="common">Fruit fly</name>
    <dbReference type="NCBI Taxonomy" id="7240"/>
    <lineage>
        <taxon>Eukaryota</taxon>
        <taxon>Metazoa</taxon>
        <taxon>Ecdysozoa</taxon>
        <taxon>Arthropoda</taxon>
        <taxon>Hexapoda</taxon>
        <taxon>Insecta</taxon>
        <taxon>Pterygota</taxon>
        <taxon>Neoptera</taxon>
        <taxon>Endopterygota</taxon>
        <taxon>Diptera</taxon>
        <taxon>Brachycera</taxon>
        <taxon>Muscomorpha</taxon>
        <taxon>Ephydroidea</taxon>
        <taxon>Drosophilidae</taxon>
        <taxon>Drosophila</taxon>
        <taxon>Sophophora</taxon>
    </lineage>
</organism>
<accession>B4R1Y2</accession>
<keyword evidence="6" id="KW-1185">Reference proteome</keyword>
<comment type="catalytic activity">
    <reaction evidence="4">
        <text>an N-acyl-L-alpha-aminoacyl-tRNA + H2O = an N-acyl-L-amino acid + a tRNA + H(+)</text>
        <dbReference type="Rhea" id="RHEA:54448"/>
        <dbReference type="Rhea" id="RHEA-COMP:10123"/>
        <dbReference type="Rhea" id="RHEA-COMP:13883"/>
        <dbReference type="ChEBI" id="CHEBI:15377"/>
        <dbReference type="ChEBI" id="CHEBI:15378"/>
        <dbReference type="ChEBI" id="CHEBI:59874"/>
        <dbReference type="ChEBI" id="CHEBI:78442"/>
        <dbReference type="ChEBI" id="CHEBI:138191"/>
        <dbReference type="EC" id="3.1.1.29"/>
    </reaction>
</comment>
<evidence type="ECO:0000256" key="2">
    <source>
        <dbReference type="ARBA" id="ARBA00022801"/>
    </source>
</evidence>
<evidence type="ECO:0000313" key="6">
    <source>
        <dbReference type="Proteomes" id="UP000000304"/>
    </source>
</evidence>
<evidence type="ECO:0000256" key="3">
    <source>
        <dbReference type="ARBA" id="ARBA00038050"/>
    </source>
</evidence>
<dbReference type="InterPro" id="IPR023476">
    <property type="entry name" value="Pep_tRNA_hydro_II_dom_sf"/>
</dbReference>
<dbReference type="PhylomeDB" id="B4R1Y2"/>
<dbReference type="CDD" id="cd02430">
    <property type="entry name" value="PTH2"/>
    <property type="match status" value="1"/>
</dbReference>
<dbReference type="InterPro" id="IPR002833">
    <property type="entry name" value="PTH2"/>
</dbReference>
<proteinExistence type="inferred from homology"/>
<dbReference type="PANTHER" id="PTHR12649">
    <property type="entry name" value="PEPTIDYL-TRNA HYDROLASE 2"/>
    <property type="match status" value="1"/>
</dbReference>
<dbReference type="OrthoDB" id="1733656at2759"/>
<sequence>MSASTDQDPVELMLKKTGCIELHYKVQECIAETGDWRACQEKVKEFRACMQKYVEQQSQNILQKFLSNGLAFGKSTKLALVVRTDLKMSKGKTAAQCAHAAVMCYQSSVQGTKLQNAVLQRWCRLGQPKIVLRVDNFEQLNSLERQAQESNVVAAMVRDAGRTQLESGTATVLGLGPAPAEDLDKLVAHLKLL</sequence>
<dbReference type="Gene3D" id="3.40.1490.10">
    <property type="entry name" value="Bit1"/>
    <property type="match status" value="1"/>
</dbReference>
<dbReference type="STRING" id="7240.B4R1Y2"/>
<dbReference type="GO" id="GO:0005829">
    <property type="term" value="C:cytosol"/>
    <property type="evidence" value="ECO:0007669"/>
    <property type="project" value="TreeGrafter"/>
</dbReference>
<dbReference type="OMA" id="CRQTLNN"/>
<keyword evidence="2" id="KW-0378">Hydrolase</keyword>
<name>B4R1Y2_DROSI</name>
<dbReference type="NCBIfam" id="NF003314">
    <property type="entry name" value="PRK04322.1"/>
    <property type="match status" value="1"/>
</dbReference>
<dbReference type="NCBIfam" id="TIGR00283">
    <property type="entry name" value="arch_pth2"/>
    <property type="match status" value="1"/>
</dbReference>
<reference evidence="5 6" key="1">
    <citation type="journal article" date="2007" name="Nature">
        <title>Evolution of genes and genomes on the Drosophila phylogeny.</title>
        <authorList>
            <consortium name="Drosophila 12 Genomes Consortium"/>
            <person name="Clark A.G."/>
            <person name="Eisen M.B."/>
            <person name="Smith D.R."/>
            <person name="Bergman C.M."/>
            <person name="Oliver B."/>
            <person name="Markow T.A."/>
            <person name="Kaufman T.C."/>
            <person name="Kellis M."/>
            <person name="Gelbart W."/>
            <person name="Iyer V.N."/>
            <person name="Pollard D.A."/>
            <person name="Sackton T.B."/>
            <person name="Larracuente A.M."/>
            <person name="Singh N.D."/>
            <person name="Abad J.P."/>
            <person name="Abt D.N."/>
            <person name="Adryan B."/>
            <person name="Aguade M."/>
            <person name="Akashi H."/>
            <person name="Anderson W.W."/>
            <person name="Aquadro C.F."/>
            <person name="Ardell D.H."/>
            <person name="Arguello R."/>
            <person name="Artieri C.G."/>
            <person name="Barbash D.A."/>
            <person name="Barker D."/>
            <person name="Barsanti P."/>
            <person name="Batterham P."/>
            <person name="Batzoglou S."/>
            <person name="Begun D."/>
            <person name="Bhutkar A."/>
            <person name="Blanco E."/>
            <person name="Bosak S.A."/>
            <person name="Bradley R.K."/>
            <person name="Brand A.D."/>
            <person name="Brent M.R."/>
            <person name="Brooks A.N."/>
            <person name="Brown R.H."/>
            <person name="Butlin R.K."/>
            <person name="Caggese C."/>
            <person name="Calvi B.R."/>
            <person name="Bernardo de Carvalho A."/>
            <person name="Caspi A."/>
            <person name="Castrezana S."/>
            <person name="Celniker S.E."/>
            <person name="Chang J.L."/>
            <person name="Chapple C."/>
            <person name="Chatterji S."/>
            <person name="Chinwalla A."/>
            <person name="Civetta A."/>
            <person name="Clifton S.W."/>
            <person name="Comeron J.M."/>
            <person name="Costello J.C."/>
            <person name="Coyne J.A."/>
            <person name="Daub J."/>
            <person name="David R.G."/>
            <person name="Delcher A.L."/>
            <person name="Delehaunty K."/>
            <person name="Do C.B."/>
            <person name="Ebling H."/>
            <person name="Edwards K."/>
            <person name="Eickbush T."/>
            <person name="Evans J.D."/>
            <person name="Filipski A."/>
            <person name="Findeiss S."/>
            <person name="Freyhult E."/>
            <person name="Fulton L."/>
            <person name="Fulton R."/>
            <person name="Garcia A.C."/>
            <person name="Gardiner A."/>
            <person name="Garfield D.A."/>
            <person name="Garvin B.E."/>
            <person name="Gibson G."/>
            <person name="Gilbert D."/>
            <person name="Gnerre S."/>
            <person name="Godfrey J."/>
            <person name="Good R."/>
            <person name="Gotea V."/>
            <person name="Gravely B."/>
            <person name="Greenberg A.J."/>
            <person name="Griffiths-Jones S."/>
            <person name="Gross S."/>
            <person name="Guigo R."/>
            <person name="Gustafson E.A."/>
            <person name="Haerty W."/>
            <person name="Hahn M.W."/>
            <person name="Halligan D.L."/>
            <person name="Halpern A.L."/>
            <person name="Halter G.M."/>
            <person name="Han M.V."/>
            <person name="Heger A."/>
            <person name="Hillier L."/>
            <person name="Hinrichs A.S."/>
            <person name="Holmes I."/>
            <person name="Hoskins R.A."/>
            <person name="Hubisz M.J."/>
            <person name="Hultmark D."/>
            <person name="Huntley M.A."/>
            <person name="Jaffe D.B."/>
            <person name="Jagadeeshan S."/>
            <person name="Jeck W.R."/>
            <person name="Johnson J."/>
            <person name="Jones C.D."/>
            <person name="Jordan W.C."/>
            <person name="Karpen G.H."/>
            <person name="Kataoka E."/>
            <person name="Keightley P.D."/>
            <person name="Kheradpour P."/>
            <person name="Kirkness E.F."/>
            <person name="Koerich L.B."/>
            <person name="Kristiansen K."/>
            <person name="Kudrna D."/>
            <person name="Kulathinal R.J."/>
            <person name="Kumar S."/>
            <person name="Kwok R."/>
            <person name="Lander E."/>
            <person name="Langley C.H."/>
            <person name="Lapoint R."/>
            <person name="Lazzaro B.P."/>
            <person name="Lee S.J."/>
            <person name="Levesque L."/>
            <person name="Li R."/>
            <person name="Lin C.F."/>
            <person name="Lin M.F."/>
            <person name="Lindblad-Toh K."/>
            <person name="Llopart A."/>
            <person name="Long M."/>
            <person name="Low L."/>
            <person name="Lozovsky E."/>
            <person name="Lu J."/>
            <person name="Luo M."/>
            <person name="Machado C.A."/>
            <person name="Makalowski W."/>
            <person name="Marzo M."/>
            <person name="Matsuda M."/>
            <person name="Matzkin L."/>
            <person name="McAllister B."/>
            <person name="McBride C.S."/>
            <person name="McKernan B."/>
            <person name="McKernan K."/>
            <person name="Mendez-Lago M."/>
            <person name="Minx P."/>
            <person name="Mollenhauer M.U."/>
            <person name="Montooth K."/>
            <person name="Mount S.M."/>
            <person name="Mu X."/>
            <person name="Myers E."/>
            <person name="Negre B."/>
            <person name="Newfeld S."/>
            <person name="Nielsen R."/>
            <person name="Noor M.A."/>
            <person name="O'Grady P."/>
            <person name="Pachter L."/>
            <person name="Papaceit M."/>
            <person name="Parisi M.J."/>
            <person name="Parisi M."/>
            <person name="Parts L."/>
            <person name="Pedersen J.S."/>
            <person name="Pesole G."/>
            <person name="Phillippy A.M."/>
            <person name="Ponting C.P."/>
            <person name="Pop M."/>
            <person name="Porcelli D."/>
            <person name="Powell J.R."/>
            <person name="Prohaska S."/>
            <person name="Pruitt K."/>
            <person name="Puig M."/>
            <person name="Quesneville H."/>
            <person name="Ram K.R."/>
            <person name="Rand D."/>
            <person name="Rasmussen M.D."/>
            <person name="Reed L.K."/>
            <person name="Reenan R."/>
            <person name="Reily A."/>
            <person name="Remington K.A."/>
            <person name="Rieger T.T."/>
            <person name="Ritchie M.G."/>
            <person name="Robin C."/>
            <person name="Rogers Y.H."/>
            <person name="Rohde C."/>
            <person name="Rozas J."/>
            <person name="Rubenfield M.J."/>
            <person name="Ruiz A."/>
            <person name="Russo S."/>
            <person name="Salzberg S.L."/>
            <person name="Sanchez-Gracia A."/>
            <person name="Saranga D.J."/>
            <person name="Sato H."/>
            <person name="Schaeffer S.W."/>
            <person name="Schatz M.C."/>
            <person name="Schlenke T."/>
            <person name="Schwartz R."/>
            <person name="Segarra C."/>
            <person name="Singh R.S."/>
            <person name="Sirot L."/>
            <person name="Sirota M."/>
            <person name="Sisneros N.B."/>
            <person name="Smith C.D."/>
            <person name="Smith T.F."/>
            <person name="Spieth J."/>
            <person name="Stage D.E."/>
            <person name="Stark A."/>
            <person name="Stephan W."/>
            <person name="Strausberg R.L."/>
            <person name="Strempel S."/>
            <person name="Sturgill D."/>
            <person name="Sutton G."/>
            <person name="Sutton G.G."/>
            <person name="Tao W."/>
            <person name="Teichmann S."/>
            <person name="Tobari Y.N."/>
            <person name="Tomimura Y."/>
            <person name="Tsolas J.M."/>
            <person name="Valente V.L."/>
            <person name="Venter E."/>
            <person name="Venter J.C."/>
            <person name="Vicario S."/>
            <person name="Vieira F.G."/>
            <person name="Vilella A.J."/>
            <person name="Villasante A."/>
            <person name="Walenz B."/>
            <person name="Wang J."/>
            <person name="Wasserman M."/>
            <person name="Watts T."/>
            <person name="Wilson D."/>
            <person name="Wilson R.K."/>
            <person name="Wing R.A."/>
            <person name="Wolfner M.F."/>
            <person name="Wong A."/>
            <person name="Wong G.K."/>
            <person name="Wu C.I."/>
            <person name="Wu G."/>
            <person name="Yamamoto D."/>
            <person name="Yang H.P."/>
            <person name="Yang S.P."/>
            <person name="Yorke J.A."/>
            <person name="Yoshida K."/>
            <person name="Zdobnov E."/>
            <person name="Zhang P."/>
            <person name="Zhang Y."/>
            <person name="Zimin A.V."/>
            <person name="Baldwin J."/>
            <person name="Abdouelleil A."/>
            <person name="Abdulkadir J."/>
            <person name="Abebe A."/>
            <person name="Abera B."/>
            <person name="Abreu J."/>
            <person name="Acer S.C."/>
            <person name="Aftuck L."/>
            <person name="Alexander A."/>
            <person name="An P."/>
            <person name="Anderson E."/>
            <person name="Anderson S."/>
            <person name="Arachi H."/>
            <person name="Azer M."/>
            <person name="Bachantsang P."/>
            <person name="Barry A."/>
            <person name="Bayul T."/>
            <person name="Berlin A."/>
            <person name="Bessette D."/>
            <person name="Bloom T."/>
            <person name="Blye J."/>
            <person name="Boguslavskiy L."/>
            <person name="Bonnet C."/>
            <person name="Boukhgalter B."/>
            <person name="Bourzgui I."/>
            <person name="Brown A."/>
            <person name="Cahill P."/>
            <person name="Channer S."/>
            <person name="Cheshatsang Y."/>
            <person name="Chuda L."/>
            <person name="Citroen M."/>
            <person name="Collymore A."/>
            <person name="Cooke P."/>
            <person name="Costello M."/>
            <person name="D'Aco K."/>
            <person name="Daza R."/>
            <person name="De Haan G."/>
            <person name="DeGray S."/>
            <person name="DeMaso C."/>
            <person name="Dhargay N."/>
            <person name="Dooley K."/>
            <person name="Dooley E."/>
            <person name="Doricent M."/>
            <person name="Dorje P."/>
            <person name="Dorjee K."/>
            <person name="Dupes A."/>
            <person name="Elong R."/>
            <person name="Falk J."/>
            <person name="Farina A."/>
            <person name="Faro S."/>
            <person name="Ferguson D."/>
            <person name="Fisher S."/>
            <person name="Foley C.D."/>
            <person name="Franke A."/>
            <person name="Friedrich D."/>
            <person name="Gadbois L."/>
            <person name="Gearin G."/>
            <person name="Gearin C.R."/>
            <person name="Giannoukos G."/>
            <person name="Goode T."/>
            <person name="Graham J."/>
            <person name="Grandbois E."/>
            <person name="Grewal S."/>
            <person name="Gyaltsen K."/>
            <person name="Hafez N."/>
            <person name="Hagos B."/>
            <person name="Hall J."/>
            <person name="Henson C."/>
            <person name="Hollinger A."/>
            <person name="Honan T."/>
            <person name="Huard M.D."/>
            <person name="Hughes L."/>
            <person name="Hurhula B."/>
            <person name="Husby M.E."/>
            <person name="Kamat A."/>
            <person name="Kanga B."/>
            <person name="Kashin S."/>
            <person name="Khazanovich D."/>
            <person name="Kisner P."/>
            <person name="Lance K."/>
            <person name="Lara M."/>
            <person name="Lee W."/>
            <person name="Lennon N."/>
            <person name="Letendre F."/>
            <person name="LeVine R."/>
            <person name="Lipovsky A."/>
            <person name="Liu X."/>
            <person name="Liu J."/>
            <person name="Liu S."/>
            <person name="Lokyitsang T."/>
            <person name="Lokyitsang Y."/>
            <person name="Lubonja R."/>
            <person name="Lui A."/>
            <person name="MacDonald P."/>
            <person name="Magnisalis V."/>
            <person name="Maru K."/>
            <person name="Matthews C."/>
            <person name="McCusker W."/>
            <person name="McDonough S."/>
            <person name="Mehta T."/>
            <person name="Meldrim J."/>
            <person name="Meneus L."/>
            <person name="Mihai O."/>
            <person name="Mihalev A."/>
            <person name="Mihova T."/>
            <person name="Mittelman R."/>
            <person name="Mlenga V."/>
            <person name="Montmayeur A."/>
            <person name="Mulrain L."/>
            <person name="Navidi A."/>
            <person name="Naylor J."/>
            <person name="Negash T."/>
            <person name="Nguyen T."/>
            <person name="Nguyen N."/>
            <person name="Nicol R."/>
            <person name="Norbu C."/>
            <person name="Norbu N."/>
            <person name="Novod N."/>
            <person name="O'Neill B."/>
            <person name="Osman S."/>
            <person name="Markiewicz E."/>
            <person name="Oyono O.L."/>
            <person name="Patti C."/>
            <person name="Phunkhang P."/>
            <person name="Pierre F."/>
            <person name="Priest M."/>
            <person name="Raghuraman S."/>
            <person name="Rege F."/>
            <person name="Reyes R."/>
            <person name="Rise C."/>
            <person name="Rogov P."/>
            <person name="Ross K."/>
            <person name="Ryan E."/>
            <person name="Settipalli S."/>
            <person name="Shea T."/>
            <person name="Sherpa N."/>
            <person name="Shi L."/>
            <person name="Shih D."/>
            <person name="Sparrow T."/>
            <person name="Spaulding J."/>
            <person name="Stalker J."/>
            <person name="Stange-Thomann N."/>
            <person name="Stavropoulos S."/>
            <person name="Stone C."/>
            <person name="Strader C."/>
            <person name="Tesfaye S."/>
            <person name="Thomson T."/>
            <person name="Thoulutsang Y."/>
            <person name="Thoulutsang D."/>
            <person name="Topham K."/>
            <person name="Topping I."/>
            <person name="Tsamla T."/>
            <person name="Vassiliev H."/>
            <person name="Vo A."/>
            <person name="Wangchuk T."/>
            <person name="Wangdi T."/>
            <person name="Weiand M."/>
            <person name="Wilkinson J."/>
            <person name="Wilson A."/>
            <person name="Yadav S."/>
            <person name="Young G."/>
            <person name="Yu Q."/>
            <person name="Zembek L."/>
            <person name="Zhong D."/>
            <person name="Zimmer A."/>
            <person name="Zwirko Z."/>
            <person name="Jaffe D.B."/>
            <person name="Alvarez P."/>
            <person name="Brockman W."/>
            <person name="Butler J."/>
            <person name="Chin C."/>
            <person name="Gnerre S."/>
            <person name="Grabherr M."/>
            <person name="Kleber M."/>
            <person name="Mauceli E."/>
            <person name="MacCallum I."/>
        </authorList>
    </citation>
    <scope>NUCLEOTIDE SEQUENCE [LARGE SCALE GENOMIC DNA]</scope>
    <source>
        <strain evidence="6">white501</strain>
    </source>
</reference>